<dbReference type="EMBL" id="JAKCXM010000155">
    <property type="protein sequence ID" value="KAJ0400399.1"/>
    <property type="molecule type" value="Genomic_DNA"/>
</dbReference>
<dbReference type="AlphaFoldDB" id="A0AAD5QAG6"/>
<accession>A0AAD5QAG6</accession>
<dbReference type="SUPFAM" id="SSF50729">
    <property type="entry name" value="PH domain-like"/>
    <property type="match status" value="1"/>
</dbReference>
<protein>
    <recommendedName>
        <fullName evidence="3">PH domain-containing protein</fullName>
    </recommendedName>
</protein>
<sequence>MRAHVWRDHVVPRHLLTFLSAADVGRLARVDRLSRRAVARALRDFRQRSARLSLSLWVLRHLECDRQGHRIYSVLTLRLRLPPRDGHQDARVIPLRALAYLPASHEWRAPRCRRGYMTTKASLGGVLTSVRWCVLADGVLRIYRHFGVTLATDTVDLSRTIEIKLVNAKNNHRRGEQWIAMEHMTRLYLLQSEHPAATKLWLKKLQAAVRFGGGGANNHDDSSGAEKSSS</sequence>
<gene>
    <name evidence="1" type="ORF">P43SY_001677</name>
</gene>
<proteinExistence type="predicted"/>
<reference evidence="1" key="1">
    <citation type="submission" date="2021-12" db="EMBL/GenBank/DDBJ databases">
        <title>Prjna785345.</title>
        <authorList>
            <person name="Rujirawat T."/>
            <person name="Krajaejun T."/>
        </authorList>
    </citation>
    <scope>NUCLEOTIDE SEQUENCE</scope>
    <source>
        <strain evidence="1">Pi057C3</strain>
    </source>
</reference>
<comment type="caution">
    <text evidence="1">The sequence shown here is derived from an EMBL/GenBank/DDBJ whole genome shotgun (WGS) entry which is preliminary data.</text>
</comment>
<dbReference type="InterPro" id="IPR011993">
    <property type="entry name" value="PH-like_dom_sf"/>
</dbReference>
<name>A0AAD5QAG6_PYTIN</name>
<organism evidence="1 2">
    <name type="scientific">Pythium insidiosum</name>
    <name type="common">Pythiosis disease agent</name>
    <dbReference type="NCBI Taxonomy" id="114742"/>
    <lineage>
        <taxon>Eukaryota</taxon>
        <taxon>Sar</taxon>
        <taxon>Stramenopiles</taxon>
        <taxon>Oomycota</taxon>
        <taxon>Peronosporomycetes</taxon>
        <taxon>Pythiales</taxon>
        <taxon>Pythiaceae</taxon>
        <taxon>Pythium</taxon>
    </lineage>
</organism>
<evidence type="ECO:0000313" key="1">
    <source>
        <dbReference type="EMBL" id="KAJ0400399.1"/>
    </source>
</evidence>
<keyword evidence="2" id="KW-1185">Reference proteome</keyword>
<evidence type="ECO:0008006" key="3">
    <source>
        <dbReference type="Google" id="ProtNLM"/>
    </source>
</evidence>
<dbReference type="Proteomes" id="UP001209570">
    <property type="component" value="Unassembled WGS sequence"/>
</dbReference>
<evidence type="ECO:0000313" key="2">
    <source>
        <dbReference type="Proteomes" id="UP001209570"/>
    </source>
</evidence>
<dbReference type="Gene3D" id="2.30.29.30">
    <property type="entry name" value="Pleckstrin-homology domain (PH domain)/Phosphotyrosine-binding domain (PTB)"/>
    <property type="match status" value="1"/>
</dbReference>